<dbReference type="EMBL" id="JH930474">
    <property type="protein sequence ID" value="EKM53160.1"/>
    <property type="molecule type" value="Genomic_DNA"/>
</dbReference>
<dbReference type="Proteomes" id="UP000008370">
    <property type="component" value="Unassembled WGS sequence"/>
</dbReference>
<feature type="region of interest" description="Disordered" evidence="1">
    <location>
        <begin position="1"/>
        <end position="37"/>
    </location>
</feature>
<feature type="compositionally biased region" description="Basic and acidic residues" evidence="1">
    <location>
        <begin position="27"/>
        <end position="37"/>
    </location>
</feature>
<evidence type="ECO:0000313" key="3">
    <source>
        <dbReference type="Proteomes" id="UP000008370"/>
    </source>
</evidence>
<dbReference type="RefSeq" id="XP_007397862.1">
    <property type="nucleotide sequence ID" value="XM_007397800.1"/>
</dbReference>
<dbReference type="GeneID" id="18911259"/>
<organism evidence="2 3">
    <name type="scientific">Phanerochaete carnosa (strain HHB-10118-sp)</name>
    <name type="common">White-rot fungus</name>
    <name type="synonym">Peniophora carnosa</name>
    <dbReference type="NCBI Taxonomy" id="650164"/>
    <lineage>
        <taxon>Eukaryota</taxon>
        <taxon>Fungi</taxon>
        <taxon>Dikarya</taxon>
        <taxon>Basidiomycota</taxon>
        <taxon>Agaricomycotina</taxon>
        <taxon>Agaricomycetes</taxon>
        <taxon>Polyporales</taxon>
        <taxon>Phanerochaetaceae</taxon>
        <taxon>Phanerochaete</taxon>
    </lineage>
</organism>
<dbReference type="InParanoid" id="K5W212"/>
<sequence>MAKCKADDADLSDEDDVAEVSAPEATNKTKDDEQKKAHFEKKYKVSEHTKEEVLDSQHAVWRLKVYKHFHPPTIVVVDSKIKYKFVYQTNQTTKSCSVGQFNK</sequence>
<name>K5W212_PHACS</name>
<keyword evidence="3" id="KW-1185">Reference proteome</keyword>
<reference evidence="2 3" key="1">
    <citation type="journal article" date="2012" name="BMC Genomics">
        <title>Comparative genomics of the white-rot fungi, Phanerochaete carnosa and P. chrysosporium, to elucidate the genetic basis of the distinct wood types they colonize.</title>
        <authorList>
            <person name="Suzuki H."/>
            <person name="MacDonald J."/>
            <person name="Syed K."/>
            <person name="Salamov A."/>
            <person name="Hori C."/>
            <person name="Aerts A."/>
            <person name="Henrissat B."/>
            <person name="Wiebenga A."/>
            <person name="vanKuyk P.A."/>
            <person name="Barry K."/>
            <person name="Lindquist E."/>
            <person name="LaButti K."/>
            <person name="Lapidus A."/>
            <person name="Lucas S."/>
            <person name="Coutinho P."/>
            <person name="Gong Y."/>
            <person name="Samejima M."/>
            <person name="Mahadevan R."/>
            <person name="Abou-Zaid M."/>
            <person name="de Vries R.P."/>
            <person name="Igarashi K."/>
            <person name="Yadav J.S."/>
            <person name="Grigoriev I.V."/>
            <person name="Master E.R."/>
        </authorList>
    </citation>
    <scope>NUCLEOTIDE SEQUENCE [LARGE SCALE GENOMIC DNA]</scope>
    <source>
        <strain evidence="2 3">HHB-10118-sp</strain>
    </source>
</reference>
<dbReference type="KEGG" id="pco:PHACADRAFT_197587"/>
<evidence type="ECO:0000256" key="1">
    <source>
        <dbReference type="SAM" id="MobiDB-lite"/>
    </source>
</evidence>
<proteinExistence type="predicted"/>
<feature type="compositionally biased region" description="Acidic residues" evidence="1">
    <location>
        <begin position="9"/>
        <end position="18"/>
    </location>
</feature>
<evidence type="ECO:0000313" key="2">
    <source>
        <dbReference type="EMBL" id="EKM53160.1"/>
    </source>
</evidence>
<dbReference type="AlphaFoldDB" id="K5W212"/>
<gene>
    <name evidence="2" type="ORF">PHACADRAFT_197587</name>
</gene>
<protein>
    <submittedName>
        <fullName evidence="2">Uncharacterized protein</fullName>
    </submittedName>
</protein>
<dbReference type="HOGENOM" id="CLU_2264675_0_0_1"/>
<accession>K5W212</accession>